<dbReference type="GO" id="GO:0003824">
    <property type="term" value="F:catalytic activity"/>
    <property type="evidence" value="ECO:0007669"/>
    <property type="project" value="InterPro"/>
</dbReference>
<dbReference type="PANTHER" id="PTHR46648:SF1">
    <property type="entry name" value="ADENOSINE 5'-MONOPHOSPHORAMIDASE HNT1"/>
    <property type="match status" value="1"/>
</dbReference>
<dbReference type="InterPro" id="IPR001310">
    <property type="entry name" value="Histidine_triad_HIT"/>
</dbReference>
<dbReference type="Pfam" id="PF01230">
    <property type="entry name" value="HIT"/>
    <property type="match status" value="1"/>
</dbReference>
<name>A0A6J7FVH3_9ZZZZ</name>
<dbReference type="AlphaFoldDB" id="A0A6J7FVH3"/>
<feature type="domain" description="HIT" evidence="1">
    <location>
        <begin position="32"/>
        <end position="135"/>
    </location>
</feature>
<dbReference type="InterPro" id="IPR036265">
    <property type="entry name" value="HIT-like_sf"/>
</dbReference>
<reference evidence="2" key="1">
    <citation type="submission" date="2020-05" db="EMBL/GenBank/DDBJ databases">
        <authorList>
            <person name="Chiriac C."/>
            <person name="Salcher M."/>
            <person name="Ghai R."/>
            <person name="Kavagutti S V."/>
        </authorList>
    </citation>
    <scope>NUCLEOTIDE SEQUENCE</scope>
</reference>
<accession>A0A6J7FVH3</accession>
<dbReference type="InterPro" id="IPR011146">
    <property type="entry name" value="HIT-like"/>
</dbReference>
<dbReference type="PANTHER" id="PTHR46648">
    <property type="entry name" value="HIT FAMILY PROTEIN 1"/>
    <property type="match status" value="1"/>
</dbReference>
<dbReference type="PRINTS" id="PR00332">
    <property type="entry name" value="HISTRIAD"/>
</dbReference>
<gene>
    <name evidence="2" type="ORF">UFOPK3573_00585</name>
</gene>
<dbReference type="PROSITE" id="PS51084">
    <property type="entry name" value="HIT_2"/>
    <property type="match status" value="1"/>
</dbReference>
<dbReference type="EMBL" id="CAFBMJ010000032">
    <property type="protein sequence ID" value="CAB4899822.1"/>
    <property type="molecule type" value="Genomic_DNA"/>
</dbReference>
<dbReference type="Gene3D" id="3.30.428.10">
    <property type="entry name" value="HIT-like"/>
    <property type="match status" value="1"/>
</dbReference>
<proteinExistence type="predicted"/>
<protein>
    <submittedName>
        <fullName evidence="2">Unannotated protein</fullName>
    </submittedName>
</protein>
<sequence length="161" mass="17727">MIAFGIDNIPEVNFDFSVFTKYDTTIFDMPSLFTRIILGEIPGHFVHRDETCVAFLTINPISTGHTLVVPIEETDEWTNLSSTTSSHLMLVAKKIGAAQKKLYTCKRVGLIIAGFEIPHCHLHVIPSNSMADLSFENAVDHVETAVLAKQAADLASVLKTI</sequence>
<dbReference type="GO" id="GO:0009117">
    <property type="term" value="P:nucleotide metabolic process"/>
    <property type="evidence" value="ECO:0007669"/>
    <property type="project" value="TreeGrafter"/>
</dbReference>
<evidence type="ECO:0000259" key="1">
    <source>
        <dbReference type="PROSITE" id="PS51084"/>
    </source>
</evidence>
<dbReference type="SUPFAM" id="SSF54197">
    <property type="entry name" value="HIT-like"/>
    <property type="match status" value="1"/>
</dbReference>
<evidence type="ECO:0000313" key="2">
    <source>
        <dbReference type="EMBL" id="CAB4899822.1"/>
    </source>
</evidence>
<organism evidence="2">
    <name type="scientific">freshwater metagenome</name>
    <dbReference type="NCBI Taxonomy" id="449393"/>
    <lineage>
        <taxon>unclassified sequences</taxon>
        <taxon>metagenomes</taxon>
        <taxon>ecological metagenomes</taxon>
    </lineage>
</organism>